<name>A0ABV5XXG9_ARTRM</name>
<proteinExistence type="predicted"/>
<reference evidence="1 2" key="1">
    <citation type="submission" date="2024-09" db="EMBL/GenBank/DDBJ databases">
        <authorList>
            <person name="Sun Q."/>
            <person name="Mori K."/>
        </authorList>
    </citation>
    <scope>NUCLEOTIDE SEQUENCE [LARGE SCALE GENOMIC DNA]</scope>
    <source>
        <strain evidence="1 2">JCM 1334</strain>
    </source>
</reference>
<organism evidence="1 2">
    <name type="scientific">Arthrobacter ramosus</name>
    <dbReference type="NCBI Taxonomy" id="1672"/>
    <lineage>
        <taxon>Bacteria</taxon>
        <taxon>Bacillati</taxon>
        <taxon>Actinomycetota</taxon>
        <taxon>Actinomycetes</taxon>
        <taxon>Micrococcales</taxon>
        <taxon>Micrococcaceae</taxon>
        <taxon>Arthrobacter</taxon>
    </lineage>
</organism>
<sequence>METYDSLLAGISAVPGQGSRTILDPATGTAVGEAPVHTVEDLERAIAAAQ</sequence>
<dbReference type="SUPFAM" id="SSF53720">
    <property type="entry name" value="ALDH-like"/>
    <property type="match status" value="1"/>
</dbReference>
<comment type="caution">
    <text evidence="1">The sequence shown here is derived from an EMBL/GenBank/DDBJ whole genome shotgun (WGS) entry which is preliminary data.</text>
</comment>
<evidence type="ECO:0000313" key="2">
    <source>
        <dbReference type="Proteomes" id="UP001589702"/>
    </source>
</evidence>
<dbReference type="Proteomes" id="UP001589702">
    <property type="component" value="Unassembled WGS sequence"/>
</dbReference>
<accession>A0ABV5XXG9</accession>
<gene>
    <name evidence="1" type="ORF">ACFFP1_08040</name>
</gene>
<evidence type="ECO:0000313" key="1">
    <source>
        <dbReference type="EMBL" id="MFB9819451.1"/>
    </source>
</evidence>
<feature type="non-terminal residue" evidence="1">
    <location>
        <position position="50"/>
    </location>
</feature>
<dbReference type="EMBL" id="JBHMBC010000009">
    <property type="protein sequence ID" value="MFB9819451.1"/>
    <property type="molecule type" value="Genomic_DNA"/>
</dbReference>
<protein>
    <submittedName>
        <fullName evidence="1">Aldehyde dehydrogenase</fullName>
    </submittedName>
</protein>
<dbReference type="InterPro" id="IPR016161">
    <property type="entry name" value="Ald_DH/histidinol_DH"/>
</dbReference>
<keyword evidence="2" id="KW-1185">Reference proteome</keyword>